<evidence type="ECO:0000256" key="6">
    <source>
        <dbReference type="ARBA" id="ARBA00023285"/>
    </source>
</evidence>
<proteinExistence type="predicted"/>
<evidence type="ECO:0000256" key="3">
    <source>
        <dbReference type="ARBA" id="ARBA00022729"/>
    </source>
</evidence>
<organism evidence="9 10">
    <name type="scientific">Fusarium zealandicum</name>
    <dbReference type="NCBI Taxonomy" id="1053134"/>
    <lineage>
        <taxon>Eukaryota</taxon>
        <taxon>Fungi</taxon>
        <taxon>Dikarya</taxon>
        <taxon>Ascomycota</taxon>
        <taxon>Pezizomycotina</taxon>
        <taxon>Sordariomycetes</taxon>
        <taxon>Hypocreomycetidae</taxon>
        <taxon>Hypocreales</taxon>
        <taxon>Nectriaceae</taxon>
        <taxon>Fusarium</taxon>
        <taxon>Fusarium staphyleae species complex</taxon>
    </lineage>
</organism>
<dbReference type="GO" id="GO:0016810">
    <property type="term" value="F:hydrolase activity, acting on carbon-nitrogen (but not peptide) bonds"/>
    <property type="evidence" value="ECO:0007669"/>
    <property type="project" value="InterPro"/>
</dbReference>
<feature type="signal peptide" evidence="7">
    <location>
        <begin position="1"/>
        <end position="20"/>
    </location>
</feature>
<reference evidence="9" key="2">
    <citation type="submission" date="2020-05" db="EMBL/GenBank/DDBJ databases">
        <authorList>
            <person name="Kim H.-S."/>
            <person name="Proctor R.H."/>
            <person name="Brown D.W."/>
        </authorList>
    </citation>
    <scope>NUCLEOTIDE SEQUENCE</scope>
    <source>
        <strain evidence="9">NRRL 22465</strain>
    </source>
</reference>
<dbReference type="InterPro" id="IPR011330">
    <property type="entry name" value="Glyco_hydro/deAcase_b/a-brl"/>
</dbReference>
<dbReference type="Gene3D" id="3.20.20.370">
    <property type="entry name" value="Glycoside hydrolase/deacetylase"/>
    <property type="match status" value="1"/>
</dbReference>
<protein>
    <recommendedName>
        <fullName evidence="8">NodB homology domain-containing protein</fullName>
    </recommendedName>
</protein>
<reference evidence="9" key="1">
    <citation type="journal article" date="2020" name="BMC Genomics">
        <title>Correction to: Identification and distribution of gene clusters required for synthesis of sphingolipid metabolism inhibitors in diverse species of the filamentous fungus Fusarium.</title>
        <authorList>
            <person name="Kim H.S."/>
            <person name="Lohmar J.M."/>
            <person name="Busman M."/>
            <person name="Brown D.W."/>
            <person name="Naumann T.A."/>
            <person name="Divon H.H."/>
            <person name="Lysoe E."/>
            <person name="Uhlig S."/>
            <person name="Proctor R.H."/>
        </authorList>
    </citation>
    <scope>NUCLEOTIDE SEQUENCE</scope>
    <source>
        <strain evidence="9">NRRL 22465</strain>
    </source>
</reference>
<evidence type="ECO:0000256" key="1">
    <source>
        <dbReference type="ARBA" id="ARBA00001941"/>
    </source>
</evidence>
<accession>A0A8H4ULJ9</accession>
<keyword evidence="6" id="KW-0170">Cobalt</keyword>
<evidence type="ECO:0000259" key="8">
    <source>
        <dbReference type="PROSITE" id="PS51677"/>
    </source>
</evidence>
<dbReference type="Proteomes" id="UP000635477">
    <property type="component" value="Unassembled WGS sequence"/>
</dbReference>
<evidence type="ECO:0000313" key="10">
    <source>
        <dbReference type="Proteomes" id="UP000635477"/>
    </source>
</evidence>
<feature type="chain" id="PRO_5034005399" description="NodB homology domain-containing protein" evidence="7">
    <location>
        <begin position="21"/>
        <end position="256"/>
    </location>
</feature>
<keyword evidence="5" id="KW-0119">Carbohydrate metabolism</keyword>
<evidence type="ECO:0000313" key="9">
    <source>
        <dbReference type="EMBL" id="KAF4978811.1"/>
    </source>
</evidence>
<feature type="domain" description="NodB homology" evidence="8">
    <location>
        <begin position="47"/>
        <end position="230"/>
    </location>
</feature>
<evidence type="ECO:0000256" key="4">
    <source>
        <dbReference type="ARBA" id="ARBA00022801"/>
    </source>
</evidence>
<dbReference type="SUPFAM" id="SSF88713">
    <property type="entry name" value="Glycoside hydrolase/deacetylase"/>
    <property type="match status" value="1"/>
</dbReference>
<keyword evidence="2" id="KW-0479">Metal-binding</keyword>
<name>A0A8H4ULJ9_9HYPO</name>
<evidence type="ECO:0000256" key="5">
    <source>
        <dbReference type="ARBA" id="ARBA00023277"/>
    </source>
</evidence>
<dbReference type="AlphaFoldDB" id="A0A8H4ULJ9"/>
<keyword evidence="3 7" id="KW-0732">Signal</keyword>
<dbReference type="PANTHER" id="PTHR46471:SF9">
    <property type="entry name" value="CHITIN DEACETYLASE"/>
    <property type="match status" value="1"/>
</dbReference>
<evidence type="ECO:0000256" key="2">
    <source>
        <dbReference type="ARBA" id="ARBA00022723"/>
    </source>
</evidence>
<evidence type="ECO:0000256" key="7">
    <source>
        <dbReference type="SAM" id="SignalP"/>
    </source>
</evidence>
<dbReference type="PROSITE" id="PS51677">
    <property type="entry name" value="NODB"/>
    <property type="match status" value="1"/>
</dbReference>
<dbReference type="GO" id="GO:0046872">
    <property type="term" value="F:metal ion binding"/>
    <property type="evidence" value="ECO:0007669"/>
    <property type="project" value="UniProtKB-KW"/>
</dbReference>
<sequence>MHFPLKFLSSVLLLASNVASFPVENPVEVFNRQASPGVVIRQCSRPGVIALAYDDGPGQYTSQLLDILNKANAKATFFWTGTLYGCVYGSSAAIKAAFNSGHQIASHSWTHPQNFGSLGTAQLTEEMRRFEQAMVNIIGKKPAYMRPPYLATGGNVLPTMKSLGYKVITNDVDSGDWNGQSAQQSQQKFQQAGTGGNGHIPLMHETYASTVQTLTPWLINWAKQNNLKLVTVAECLGDSGGAYQPGKFTGNGQSTC</sequence>
<comment type="cofactor">
    <cofactor evidence="1">
        <name>Co(2+)</name>
        <dbReference type="ChEBI" id="CHEBI:48828"/>
    </cofactor>
</comment>
<dbReference type="GO" id="GO:0005975">
    <property type="term" value="P:carbohydrate metabolic process"/>
    <property type="evidence" value="ECO:0007669"/>
    <property type="project" value="InterPro"/>
</dbReference>
<dbReference type="EMBL" id="JABEYC010000339">
    <property type="protein sequence ID" value="KAF4978811.1"/>
    <property type="molecule type" value="Genomic_DNA"/>
</dbReference>
<dbReference type="PANTHER" id="PTHR46471">
    <property type="entry name" value="CHITIN DEACETYLASE"/>
    <property type="match status" value="1"/>
</dbReference>
<keyword evidence="4" id="KW-0378">Hydrolase</keyword>
<dbReference type="CDD" id="cd10951">
    <property type="entry name" value="CE4_ClCDA_like"/>
    <property type="match status" value="1"/>
</dbReference>
<dbReference type="InterPro" id="IPR002509">
    <property type="entry name" value="NODB_dom"/>
</dbReference>
<dbReference type="OrthoDB" id="2125469at2759"/>
<keyword evidence="10" id="KW-1185">Reference proteome</keyword>
<comment type="caution">
    <text evidence="9">The sequence shown here is derived from an EMBL/GenBank/DDBJ whole genome shotgun (WGS) entry which is preliminary data.</text>
</comment>
<dbReference type="Pfam" id="PF01522">
    <property type="entry name" value="Polysacc_deac_1"/>
    <property type="match status" value="1"/>
</dbReference>
<gene>
    <name evidence="9" type="ORF">FZEAL_4878</name>
</gene>